<feature type="transmembrane region" description="Helical" evidence="2">
    <location>
        <begin position="300"/>
        <end position="321"/>
    </location>
</feature>
<organism evidence="3 4">
    <name type="scientific">Pseudonocardia alni subsp. carboxydivorans</name>
    <dbReference type="NCBI Taxonomy" id="415010"/>
    <lineage>
        <taxon>Bacteria</taxon>
        <taxon>Bacillati</taxon>
        <taxon>Actinomycetota</taxon>
        <taxon>Actinomycetes</taxon>
        <taxon>Pseudonocardiales</taxon>
        <taxon>Pseudonocardiaceae</taxon>
        <taxon>Pseudonocardia</taxon>
    </lineage>
</organism>
<dbReference type="EMBL" id="JBBPIX010000030">
    <property type="protein sequence ID" value="MEK6467465.1"/>
    <property type="molecule type" value="Genomic_DNA"/>
</dbReference>
<comment type="caution">
    <text evidence="3">The sequence shown here is derived from an EMBL/GenBank/DDBJ whole genome shotgun (WGS) entry which is preliminary data.</text>
</comment>
<name>A0ABU9AM08_PSEA5</name>
<feature type="region of interest" description="Disordered" evidence="1">
    <location>
        <begin position="462"/>
        <end position="616"/>
    </location>
</feature>
<feature type="compositionally biased region" description="Low complexity" evidence="1">
    <location>
        <begin position="510"/>
        <end position="533"/>
    </location>
</feature>
<evidence type="ECO:0000256" key="2">
    <source>
        <dbReference type="SAM" id="Phobius"/>
    </source>
</evidence>
<evidence type="ECO:0000256" key="1">
    <source>
        <dbReference type="SAM" id="MobiDB-lite"/>
    </source>
</evidence>
<dbReference type="RefSeq" id="WP_224404222.1">
    <property type="nucleotide sequence ID" value="NZ_BAAAOD010000011.1"/>
</dbReference>
<feature type="region of interest" description="Disordered" evidence="1">
    <location>
        <begin position="75"/>
        <end position="100"/>
    </location>
</feature>
<dbReference type="Proteomes" id="UP001367513">
    <property type="component" value="Unassembled WGS sequence"/>
</dbReference>
<feature type="compositionally biased region" description="Pro residues" evidence="1">
    <location>
        <begin position="577"/>
        <end position="594"/>
    </location>
</feature>
<reference evidence="3 4" key="1">
    <citation type="submission" date="2024-03" db="EMBL/GenBank/DDBJ databases">
        <title>Draft genome sequence of Pseudonocardia carboxydivorans JCM 14827.</title>
        <authorList>
            <person name="Duangmal K."/>
        </authorList>
    </citation>
    <scope>NUCLEOTIDE SEQUENCE [LARGE SCALE GENOMIC DNA]</scope>
    <source>
        <strain evidence="3 4">JCM 14827</strain>
    </source>
</reference>
<feature type="compositionally biased region" description="Low complexity" evidence="1">
    <location>
        <begin position="342"/>
        <end position="358"/>
    </location>
</feature>
<keyword evidence="2" id="KW-1133">Transmembrane helix</keyword>
<protein>
    <recommendedName>
        <fullName evidence="5">TrbL/VirB6 plasmid conjugal transfer protein</fullName>
    </recommendedName>
</protein>
<keyword evidence="2" id="KW-0812">Transmembrane</keyword>
<feature type="transmembrane region" description="Helical" evidence="2">
    <location>
        <begin position="148"/>
        <end position="168"/>
    </location>
</feature>
<evidence type="ECO:0008006" key="5">
    <source>
        <dbReference type="Google" id="ProtNLM"/>
    </source>
</evidence>
<accession>A0ABU9AM08</accession>
<sequence>MNSLAWPAQDPAPPPADDGGGGWNPVPDLVGSSLSGIAQNAFSDAMQTVWDSAIWLLKGGFSLADTVSHVSPATITGNDADSVPVPAPVPGSAAPPPDPPQGALDLGSLWSTMIWLAALIALGLFFYQLASVALRGGRGMFRAVTGPVQFGIALAVTTGAVAALLTGADGLTAMFLSNLGEQGSFTAIMDNPAVADRFGDNPDLGADVEDSVRSMILGIAALFGVIPAAIGFALAMIFRAAAIMVLIATIPIAAACLVSDTTASMFWRAVRWILAAVLMKPALALVVVIGVNIMSRTQGVAGLLAGTAVLLISLFCPMVLYRLLAFVDPGTGAGIAVRSFGSSSMSGSGPAGSDSGSSEATNIARHMQSSSSSGAGPASSGGGELGGSTATSPAATGRAAGAGGSAGGAASGGAAAGGAGGGAAAGGVAAGVGAAGGIAGAALVGGYLATKAAAQAAGGYGSSQMAQTGVGHPGPAPGAGPSGDMISSAAGSAAHSAQDAKSYTAIGPYSVGIDPGDSPGSSGPAAVPPGGAAPDPPPVDPGPPEAGRPDTAPSSGHSQDPPEPPPVTAGTDGAPTTPAPGPAEPPRTAPPRPAQPRGKSPRTAPPRTAPPREEPT</sequence>
<proteinExistence type="predicted"/>
<feature type="compositionally biased region" description="Low complexity" evidence="1">
    <location>
        <begin position="487"/>
        <end position="500"/>
    </location>
</feature>
<feature type="transmembrane region" description="Helical" evidence="2">
    <location>
        <begin position="215"/>
        <end position="238"/>
    </location>
</feature>
<feature type="transmembrane region" description="Helical" evidence="2">
    <location>
        <begin position="109"/>
        <end position="127"/>
    </location>
</feature>
<feature type="transmembrane region" description="Helical" evidence="2">
    <location>
        <begin position="245"/>
        <end position="266"/>
    </location>
</feature>
<gene>
    <name evidence="3" type="ORF">WG925_27325</name>
</gene>
<feature type="compositionally biased region" description="Pro residues" evidence="1">
    <location>
        <begin position="534"/>
        <end position="546"/>
    </location>
</feature>
<keyword evidence="2" id="KW-0472">Membrane</keyword>
<feature type="compositionally biased region" description="Low complexity" evidence="1">
    <location>
        <begin position="369"/>
        <end position="378"/>
    </location>
</feature>
<feature type="transmembrane region" description="Helical" evidence="2">
    <location>
        <begin position="272"/>
        <end position="293"/>
    </location>
</feature>
<feature type="region of interest" description="Disordered" evidence="1">
    <location>
        <begin position="1"/>
        <end position="25"/>
    </location>
</feature>
<feature type="region of interest" description="Disordered" evidence="1">
    <location>
        <begin position="342"/>
        <end position="403"/>
    </location>
</feature>
<keyword evidence="4" id="KW-1185">Reference proteome</keyword>
<feature type="compositionally biased region" description="Pro residues" evidence="1">
    <location>
        <begin position="85"/>
        <end position="100"/>
    </location>
</feature>
<evidence type="ECO:0000313" key="4">
    <source>
        <dbReference type="Proteomes" id="UP001367513"/>
    </source>
</evidence>
<evidence type="ECO:0000313" key="3">
    <source>
        <dbReference type="EMBL" id="MEK6467465.1"/>
    </source>
</evidence>
<feature type="compositionally biased region" description="Low complexity" evidence="1">
    <location>
        <begin position="387"/>
        <end position="399"/>
    </location>
</feature>